<evidence type="ECO:0000313" key="2">
    <source>
        <dbReference type="Proteomes" id="UP000836387"/>
    </source>
</evidence>
<evidence type="ECO:0000313" key="1">
    <source>
        <dbReference type="EMBL" id="CAG9953307.1"/>
    </source>
</evidence>
<proteinExistence type="predicted"/>
<sequence>MAQCGVSRLTNDLGASEAICCLVLHAPAHSSYKCHEPESEIFIFVLKDLRRTALTSAGRGLGEPAATFIPVVTMKLPLFVTKAASPAALPKDILVYNSSENADNSLDHTANDLLVVYQKATIDRLLPRDLFSPLLFARDNDGPNCASGEVACQNSCIPKGADCCGGTFYCNAGSSCTKDGCCADGSVCDSQKCEGDQDACGTGCMPKGSTCCGSSYCGSGSVCSKDNTCSPSSSSKPSVAVQTAQSDKSTTVKSATSDKPTTSAEPTTSEQPTSTSAGPKTTTSDRPTTSDKPSTSTKPSSTAQPTVSQSSTTSDKRKSETVSITTSISHTSSSSIPTDTSLAVTTTITQDLAAILQTAIPTSAQTDPEARCFLLSGHASQYTTPSWYATLPSDLQSYYASATVEALATAHCTPTNAPSKVTSQESGVPAPIVGAVIGAAAFVAGVVTLLILLARSGKLPWLARRKAHYTDDTSDGAELIPVREKKKHLSFEPGPTGGIVAPPSTLRHDSRLYVSPPTAPTRPQARTGDGNQVVQYDWPIAPSPVASPGRSSFQPSPVSSNARFTPPIAFGAEWLPPKEDPRAF</sequence>
<gene>
    <name evidence="1" type="ORF">CRV2_00017512</name>
</gene>
<keyword evidence="2" id="KW-1185">Reference proteome</keyword>
<dbReference type="EMBL" id="CADEHS020000521">
    <property type="protein sequence ID" value="CAG9953307.1"/>
    <property type="molecule type" value="Genomic_DNA"/>
</dbReference>
<comment type="caution">
    <text evidence="1">The sequence shown here is derived from an EMBL/GenBank/DDBJ whole genome shotgun (WGS) entry which is preliminary data.</text>
</comment>
<protein>
    <submittedName>
        <fullName evidence="1">Uncharacterized protein</fullName>
    </submittedName>
</protein>
<reference evidence="1" key="2">
    <citation type="submission" date="2021-10" db="EMBL/GenBank/DDBJ databases">
        <authorList>
            <person name="Piombo E."/>
        </authorList>
    </citation>
    <scope>NUCLEOTIDE SEQUENCE</scope>
</reference>
<name>A0ACA9UJR5_BIOOC</name>
<accession>A0ACA9UJR5</accession>
<reference evidence="1" key="1">
    <citation type="submission" date="2020-04" db="EMBL/GenBank/DDBJ databases">
        <authorList>
            <person name="Broberg M."/>
        </authorList>
    </citation>
    <scope>NUCLEOTIDE SEQUENCE</scope>
</reference>
<organism evidence="1 2">
    <name type="scientific">Clonostachys rosea f. rosea IK726</name>
    <dbReference type="NCBI Taxonomy" id="1349383"/>
    <lineage>
        <taxon>Eukaryota</taxon>
        <taxon>Fungi</taxon>
        <taxon>Dikarya</taxon>
        <taxon>Ascomycota</taxon>
        <taxon>Pezizomycotina</taxon>
        <taxon>Sordariomycetes</taxon>
        <taxon>Hypocreomycetidae</taxon>
        <taxon>Hypocreales</taxon>
        <taxon>Bionectriaceae</taxon>
        <taxon>Clonostachys</taxon>
    </lineage>
</organism>
<dbReference type="Proteomes" id="UP000836387">
    <property type="component" value="Unassembled WGS sequence"/>
</dbReference>